<keyword evidence="3" id="KW-1185">Reference proteome</keyword>
<name>A0ABV7R7B5_9RHOB</name>
<gene>
    <name evidence="2" type="ORF">ACFOMH_13425</name>
</gene>
<dbReference type="InterPro" id="IPR036163">
    <property type="entry name" value="HMA_dom_sf"/>
</dbReference>
<accession>A0ABV7R7B5</accession>
<protein>
    <submittedName>
        <fullName evidence="2">Heavy-metal-associated domain-containing protein</fullName>
    </submittedName>
</protein>
<evidence type="ECO:0000313" key="2">
    <source>
        <dbReference type="EMBL" id="MFC3529176.1"/>
    </source>
</evidence>
<dbReference type="Gene3D" id="3.30.70.100">
    <property type="match status" value="1"/>
</dbReference>
<reference evidence="3" key="1">
    <citation type="journal article" date="2019" name="Int. J. Syst. Evol. Microbiol.">
        <title>The Global Catalogue of Microorganisms (GCM) 10K type strain sequencing project: providing services to taxonomists for standard genome sequencing and annotation.</title>
        <authorList>
            <consortium name="The Broad Institute Genomics Platform"/>
            <consortium name="The Broad Institute Genome Sequencing Center for Infectious Disease"/>
            <person name="Wu L."/>
            <person name="Ma J."/>
        </authorList>
    </citation>
    <scope>NUCLEOTIDE SEQUENCE [LARGE SCALE GENOMIC DNA]</scope>
    <source>
        <strain evidence="3">KCTC 42899</strain>
    </source>
</reference>
<comment type="caution">
    <text evidence="2">The sequence shown here is derived from an EMBL/GenBank/DDBJ whole genome shotgun (WGS) entry which is preliminary data.</text>
</comment>
<dbReference type="Proteomes" id="UP001595721">
    <property type="component" value="Unassembled WGS sequence"/>
</dbReference>
<dbReference type="Pfam" id="PF00403">
    <property type="entry name" value="HMA"/>
    <property type="match status" value="1"/>
</dbReference>
<sequence>MKLHIDNMTCGGCVRAVTRTITQLDDKAAIEADPESRTVILETTATGADVIRALEGAGFDARPA</sequence>
<organism evidence="2 3">
    <name type="scientific">Paracoccus mangrovi</name>
    <dbReference type="NCBI Taxonomy" id="1715645"/>
    <lineage>
        <taxon>Bacteria</taxon>
        <taxon>Pseudomonadati</taxon>
        <taxon>Pseudomonadota</taxon>
        <taxon>Alphaproteobacteria</taxon>
        <taxon>Rhodobacterales</taxon>
        <taxon>Paracoccaceae</taxon>
        <taxon>Paracoccus</taxon>
    </lineage>
</organism>
<dbReference type="SUPFAM" id="SSF55008">
    <property type="entry name" value="HMA, heavy metal-associated domain"/>
    <property type="match status" value="1"/>
</dbReference>
<dbReference type="CDD" id="cd00371">
    <property type="entry name" value="HMA"/>
    <property type="match status" value="1"/>
</dbReference>
<feature type="domain" description="HMA" evidence="1">
    <location>
        <begin position="1"/>
        <end position="62"/>
    </location>
</feature>
<dbReference type="PROSITE" id="PS50846">
    <property type="entry name" value="HMA_2"/>
    <property type="match status" value="1"/>
</dbReference>
<evidence type="ECO:0000259" key="1">
    <source>
        <dbReference type="PROSITE" id="PS50846"/>
    </source>
</evidence>
<evidence type="ECO:0000313" key="3">
    <source>
        <dbReference type="Proteomes" id="UP001595721"/>
    </source>
</evidence>
<dbReference type="RefSeq" id="WP_377745034.1">
    <property type="nucleotide sequence ID" value="NZ_JBHRXJ010000010.1"/>
</dbReference>
<dbReference type="InterPro" id="IPR006121">
    <property type="entry name" value="HMA_dom"/>
</dbReference>
<dbReference type="EMBL" id="JBHRXJ010000010">
    <property type="protein sequence ID" value="MFC3529176.1"/>
    <property type="molecule type" value="Genomic_DNA"/>
</dbReference>
<proteinExistence type="predicted"/>